<feature type="non-terminal residue" evidence="1">
    <location>
        <position position="1"/>
    </location>
</feature>
<gene>
    <name evidence="1" type="ORF">MGSAQ_000278</name>
</gene>
<protein>
    <submittedName>
        <fullName evidence="1">Secreted protein</fullName>
    </submittedName>
</protein>
<accession>A0A1B6NXT8</accession>
<reference evidence="1" key="1">
    <citation type="submission" date="2013-11" db="EMBL/GenBank/DDBJ databases">
        <title>Microbial diversity, functional groups and degradation webs in Northern and Southern Mediterranean and Red Sea marine crude oil polluted sites.</title>
        <authorList>
            <person name="Daffonchio D."/>
            <person name="Mapelli F."/>
            <person name="Ferrer M."/>
            <person name="Richter M."/>
            <person name="Cherif A."/>
            <person name="Malkawi H.I."/>
            <person name="Yakimov M.M."/>
            <person name="Abdel-Fattah Y.R."/>
            <person name="Blaghen M."/>
            <person name="Golyshin P.N."/>
            <person name="Kalogerakis N."/>
            <person name="Boon N."/>
            <person name="Magagnini M."/>
            <person name="Fava F."/>
        </authorList>
    </citation>
    <scope>NUCLEOTIDE SEQUENCE</scope>
</reference>
<proteinExistence type="predicted"/>
<name>A0A1B6NXT8_9ZZZZ</name>
<dbReference type="AlphaFoldDB" id="A0A1B6NXT8"/>
<organism evidence="1">
    <name type="scientific">marine sediment metagenome</name>
    <dbReference type="NCBI Taxonomy" id="412755"/>
    <lineage>
        <taxon>unclassified sequences</taxon>
        <taxon>metagenomes</taxon>
        <taxon>ecological metagenomes</taxon>
    </lineage>
</organism>
<evidence type="ECO:0000313" key="1">
    <source>
        <dbReference type="EMBL" id="KTF08226.1"/>
    </source>
</evidence>
<dbReference type="EMBL" id="AYSL01000081">
    <property type="protein sequence ID" value="KTF08226.1"/>
    <property type="molecule type" value="Genomic_DNA"/>
</dbReference>
<sequence>TMVWVSTGIAKTVSSTSVALAWSLMASASEHAVIERERATIPLPTSNLSDVGENGNKECDGEKEVLLCVVVSMVNNPNVDVVI</sequence>
<comment type="caution">
    <text evidence="1">The sequence shown here is derived from an EMBL/GenBank/DDBJ whole genome shotgun (WGS) entry which is preliminary data.</text>
</comment>